<proteinExistence type="predicted"/>
<sequence>MMSASCAATSLSGHAGNCKDAAIIGSTSELKPILCDSLNVQQQIQSENTHGLASKLRMDPCWEWKKAKKRDGCRGMMKSLCRKQQTDADVMLRPGDKNVVAQTALLTRQERKKV</sequence>
<dbReference type="AlphaFoldDB" id="A0A183V5P6"/>
<reference evidence="3" key="1">
    <citation type="submission" date="2016-06" db="UniProtKB">
        <authorList>
            <consortium name="WormBaseParasite"/>
        </authorList>
    </citation>
    <scope>IDENTIFICATION</scope>
</reference>
<protein>
    <submittedName>
        <fullName evidence="3">Secreted protein</fullName>
    </submittedName>
</protein>
<evidence type="ECO:0000313" key="1">
    <source>
        <dbReference type="EMBL" id="VDM47387.1"/>
    </source>
</evidence>
<keyword evidence="2" id="KW-1185">Reference proteome</keyword>
<dbReference type="Proteomes" id="UP000050794">
    <property type="component" value="Unassembled WGS sequence"/>
</dbReference>
<evidence type="ECO:0000313" key="3">
    <source>
        <dbReference type="WBParaSite" id="TCNE_0001606701-mRNA-1"/>
    </source>
</evidence>
<organism evidence="2 3">
    <name type="scientific">Toxocara canis</name>
    <name type="common">Canine roundworm</name>
    <dbReference type="NCBI Taxonomy" id="6265"/>
    <lineage>
        <taxon>Eukaryota</taxon>
        <taxon>Metazoa</taxon>
        <taxon>Ecdysozoa</taxon>
        <taxon>Nematoda</taxon>
        <taxon>Chromadorea</taxon>
        <taxon>Rhabditida</taxon>
        <taxon>Spirurina</taxon>
        <taxon>Ascaridomorpha</taxon>
        <taxon>Ascaridoidea</taxon>
        <taxon>Toxocaridae</taxon>
        <taxon>Toxocara</taxon>
    </lineage>
</organism>
<evidence type="ECO:0000313" key="2">
    <source>
        <dbReference type="Proteomes" id="UP000050794"/>
    </source>
</evidence>
<reference evidence="1 2" key="2">
    <citation type="submission" date="2018-11" db="EMBL/GenBank/DDBJ databases">
        <authorList>
            <consortium name="Pathogen Informatics"/>
        </authorList>
    </citation>
    <scope>NUCLEOTIDE SEQUENCE [LARGE SCALE GENOMIC DNA]</scope>
</reference>
<name>A0A183V5P6_TOXCA</name>
<gene>
    <name evidence="1" type="ORF">TCNE_LOCUS16066</name>
</gene>
<accession>A0A183V5P6</accession>
<dbReference type="WBParaSite" id="TCNE_0001606701-mRNA-1">
    <property type="protein sequence ID" value="TCNE_0001606701-mRNA-1"/>
    <property type="gene ID" value="TCNE_0001606701"/>
</dbReference>
<dbReference type="EMBL" id="UYWY01023302">
    <property type="protein sequence ID" value="VDM47387.1"/>
    <property type="molecule type" value="Genomic_DNA"/>
</dbReference>